<dbReference type="EMBL" id="CP036434">
    <property type="protein sequence ID" value="QDV08386.1"/>
    <property type="molecule type" value="Genomic_DNA"/>
</dbReference>
<evidence type="ECO:0000256" key="2">
    <source>
        <dbReference type="HAMAP-Rule" id="MF_00274"/>
    </source>
</evidence>
<proteinExistence type="inferred from homology"/>
<comment type="subunit">
    <text evidence="2">Homodimer.</text>
</comment>
<dbReference type="OrthoDB" id="9808738at2"/>
<evidence type="ECO:0000313" key="4">
    <source>
        <dbReference type="EMBL" id="QDV08386.1"/>
    </source>
</evidence>
<evidence type="ECO:0000256" key="3">
    <source>
        <dbReference type="SAM" id="MobiDB-lite"/>
    </source>
</evidence>
<keyword evidence="5" id="KW-1185">Reference proteome</keyword>
<dbReference type="AlphaFoldDB" id="A0A518EWB7"/>
<comment type="similarity">
    <text evidence="2">Belongs to the YbaB/EbfC family.</text>
</comment>
<dbReference type="GO" id="GO:0005829">
    <property type="term" value="C:cytosol"/>
    <property type="evidence" value="ECO:0007669"/>
    <property type="project" value="TreeGrafter"/>
</dbReference>
<dbReference type="HAMAP" id="MF_00274">
    <property type="entry name" value="DNA_YbaB_EbfC"/>
    <property type="match status" value="1"/>
</dbReference>
<sequence>MSGSFGEMGNLLAQAQKMQKSLEEAREELRDARIEGGAGGTCRATVDGMGNLHSVAIAEGAPAPGSDDLNELVLLAVQAAQRQAQKQHEERMAKVTGGMNLPGLL</sequence>
<dbReference type="RefSeq" id="WP_145200951.1">
    <property type="nucleotide sequence ID" value="NZ_CP036434.1"/>
</dbReference>
<dbReference type="SUPFAM" id="SSF82607">
    <property type="entry name" value="YbaB-like"/>
    <property type="match status" value="1"/>
</dbReference>
<dbReference type="InterPro" id="IPR004401">
    <property type="entry name" value="YbaB/EbfC"/>
</dbReference>
<keyword evidence="2" id="KW-0963">Cytoplasm</keyword>
<gene>
    <name evidence="4" type="ORF">Poly30_39240</name>
</gene>
<comment type="function">
    <text evidence="2">Binds to DNA and alters its conformation. May be involved in regulation of gene expression, nucleoid organization and DNA protection.</text>
</comment>
<accession>A0A518EWB7</accession>
<comment type="subcellular location">
    <subcellularLocation>
        <location evidence="2">Cytoplasm</location>
        <location evidence="2">Nucleoid</location>
    </subcellularLocation>
</comment>
<dbReference type="Proteomes" id="UP000320390">
    <property type="component" value="Chromosome"/>
</dbReference>
<evidence type="ECO:0000313" key="5">
    <source>
        <dbReference type="Proteomes" id="UP000320390"/>
    </source>
</evidence>
<dbReference type="PANTHER" id="PTHR33449:SF1">
    <property type="entry name" value="NUCLEOID-ASSOCIATED PROTEIN YBAB"/>
    <property type="match status" value="1"/>
</dbReference>
<dbReference type="Gene3D" id="3.30.1310.10">
    <property type="entry name" value="Nucleoid-associated protein YbaB-like domain"/>
    <property type="match status" value="1"/>
</dbReference>
<dbReference type="PANTHER" id="PTHR33449">
    <property type="entry name" value="NUCLEOID-ASSOCIATED PROTEIN YBAB"/>
    <property type="match status" value="1"/>
</dbReference>
<protein>
    <recommendedName>
        <fullName evidence="2">Nucleoid-associated protein Poly30_39240</fullName>
    </recommendedName>
</protein>
<dbReference type="PIRSF" id="PIRSF004555">
    <property type="entry name" value="UCP004555"/>
    <property type="match status" value="1"/>
</dbReference>
<evidence type="ECO:0000256" key="1">
    <source>
        <dbReference type="ARBA" id="ARBA00023125"/>
    </source>
</evidence>
<dbReference type="GO" id="GO:0043590">
    <property type="term" value="C:bacterial nucleoid"/>
    <property type="evidence" value="ECO:0007669"/>
    <property type="project" value="UniProtKB-UniRule"/>
</dbReference>
<dbReference type="InterPro" id="IPR036894">
    <property type="entry name" value="YbaB-like_sf"/>
</dbReference>
<organism evidence="4 5">
    <name type="scientific">Saltatorellus ferox</name>
    <dbReference type="NCBI Taxonomy" id="2528018"/>
    <lineage>
        <taxon>Bacteria</taxon>
        <taxon>Pseudomonadati</taxon>
        <taxon>Planctomycetota</taxon>
        <taxon>Planctomycetia</taxon>
        <taxon>Planctomycetia incertae sedis</taxon>
        <taxon>Saltatorellus</taxon>
    </lineage>
</organism>
<feature type="region of interest" description="Disordered" evidence="3">
    <location>
        <begin position="1"/>
        <end position="27"/>
    </location>
</feature>
<name>A0A518EWB7_9BACT</name>
<dbReference type="GO" id="GO:0003677">
    <property type="term" value="F:DNA binding"/>
    <property type="evidence" value="ECO:0007669"/>
    <property type="project" value="UniProtKB-UniRule"/>
</dbReference>
<keyword evidence="1 2" id="KW-0238">DNA-binding</keyword>
<dbReference type="Pfam" id="PF02575">
    <property type="entry name" value="YbaB_DNA_bd"/>
    <property type="match status" value="1"/>
</dbReference>
<reference evidence="4 5" key="1">
    <citation type="submission" date="2019-02" db="EMBL/GenBank/DDBJ databases">
        <title>Deep-cultivation of Planctomycetes and their phenomic and genomic characterization uncovers novel biology.</title>
        <authorList>
            <person name="Wiegand S."/>
            <person name="Jogler M."/>
            <person name="Boedeker C."/>
            <person name="Pinto D."/>
            <person name="Vollmers J."/>
            <person name="Rivas-Marin E."/>
            <person name="Kohn T."/>
            <person name="Peeters S.H."/>
            <person name="Heuer A."/>
            <person name="Rast P."/>
            <person name="Oberbeckmann S."/>
            <person name="Bunk B."/>
            <person name="Jeske O."/>
            <person name="Meyerdierks A."/>
            <person name="Storesund J.E."/>
            <person name="Kallscheuer N."/>
            <person name="Luecker S."/>
            <person name="Lage O.M."/>
            <person name="Pohl T."/>
            <person name="Merkel B.J."/>
            <person name="Hornburger P."/>
            <person name="Mueller R.-W."/>
            <person name="Bruemmer F."/>
            <person name="Labrenz M."/>
            <person name="Spormann A.M."/>
            <person name="Op den Camp H."/>
            <person name="Overmann J."/>
            <person name="Amann R."/>
            <person name="Jetten M.S.M."/>
            <person name="Mascher T."/>
            <person name="Medema M.H."/>
            <person name="Devos D.P."/>
            <person name="Kaster A.-K."/>
            <person name="Ovreas L."/>
            <person name="Rohde M."/>
            <person name="Galperin M.Y."/>
            <person name="Jogler C."/>
        </authorList>
    </citation>
    <scope>NUCLEOTIDE SEQUENCE [LARGE SCALE GENOMIC DNA]</scope>
    <source>
        <strain evidence="4 5">Poly30</strain>
    </source>
</reference>